<dbReference type="PANTHER" id="PTHR31033">
    <property type="entry name" value="PROTEIN, PUTATIVE-RELATED"/>
    <property type="match status" value="1"/>
</dbReference>
<protein>
    <submittedName>
        <fullName evidence="2">Uncharacterized protein</fullName>
    </submittedName>
</protein>
<evidence type="ECO:0000256" key="1">
    <source>
        <dbReference type="SAM" id="MobiDB-lite"/>
    </source>
</evidence>
<reference evidence="2 3" key="1">
    <citation type="submission" date="2017-08" db="EMBL/GenBank/DDBJ databases">
        <title>Acidophilic green algal genome provides insights into adaptation to an acidic environment.</title>
        <authorList>
            <person name="Hirooka S."/>
            <person name="Hirose Y."/>
            <person name="Kanesaki Y."/>
            <person name="Higuchi S."/>
            <person name="Fujiwara T."/>
            <person name="Onuma R."/>
            <person name="Era A."/>
            <person name="Ohbayashi R."/>
            <person name="Uzuka A."/>
            <person name="Nozaki H."/>
            <person name="Yoshikawa H."/>
            <person name="Miyagishima S.Y."/>
        </authorList>
    </citation>
    <scope>NUCLEOTIDE SEQUENCE [LARGE SCALE GENOMIC DNA]</scope>
    <source>
        <strain evidence="2 3">NIES-2499</strain>
    </source>
</reference>
<evidence type="ECO:0000313" key="3">
    <source>
        <dbReference type="Proteomes" id="UP000232323"/>
    </source>
</evidence>
<feature type="compositionally biased region" description="Low complexity" evidence="1">
    <location>
        <begin position="143"/>
        <end position="170"/>
    </location>
</feature>
<dbReference type="STRING" id="1157962.A0A250XJI4"/>
<gene>
    <name evidence="2" type="ORF">CEUSTIGMA_g10660.t1</name>
</gene>
<accession>A0A250XJI4</accession>
<dbReference type="OrthoDB" id="2018137at2759"/>
<dbReference type="AlphaFoldDB" id="A0A250XJI4"/>
<dbReference type="PANTHER" id="PTHR31033:SF18">
    <property type="entry name" value="OS06G0115800 PROTEIN"/>
    <property type="match status" value="1"/>
</dbReference>
<feature type="region of interest" description="Disordered" evidence="1">
    <location>
        <begin position="121"/>
        <end position="170"/>
    </location>
</feature>
<evidence type="ECO:0000313" key="2">
    <source>
        <dbReference type="EMBL" id="GAX83234.1"/>
    </source>
</evidence>
<dbReference type="EMBL" id="BEGY01000094">
    <property type="protein sequence ID" value="GAX83234.1"/>
    <property type="molecule type" value="Genomic_DNA"/>
</dbReference>
<comment type="caution">
    <text evidence="2">The sequence shown here is derived from an EMBL/GenBank/DDBJ whole genome shotgun (WGS) entry which is preliminary data.</text>
</comment>
<name>A0A250XJI4_9CHLO</name>
<sequence length="414" mass="44192">MDVNAAISKCPFLHGLALKEGHAYASSIAINPIIPDSSTRRPILEEEQDFASTFRLFHGPGGIVPLKNQLVNEAINPKPVGARETTDPPQLHRILSNAPLAVLSLGMPDFGDFFKKLQSVREGHSQPSRRIPSQGRGDLNKPSASSSGSTLSSNPPSISSHSNAASPSGGTCPLRKILGPSLSGIVFNSVGHLQCPAPIIHARAILAGTQPVRALRPQALPVKLLAVGAFTAALNVPCGMWREHTEKFSWQWIVAVHASIPFVAMLRKAVVMPKIAIACTIAMAIAGQAIGARMERERLLQLQAEATYLRHDAAAIAEHVADAASLTQLQASAHKAAKINIKKAKVVVRSKGKALSTGLRRSVDSKLGSGNISPSYASNRTALLLEDSVWRMEKEVGMHSFKQLLALPPSVCVR</sequence>
<proteinExistence type="predicted"/>
<dbReference type="Proteomes" id="UP000232323">
    <property type="component" value="Unassembled WGS sequence"/>
</dbReference>
<keyword evidence="3" id="KW-1185">Reference proteome</keyword>
<organism evidence="2 3">
    <name type="scientific">Chlamydomonas eustigma</name>
    <dbReference type="NCBI Taxonomy" id="1157962"/>
    <lineage>
        <taxon>Eukaryota</taxon>
        <taxon>Viridiplantae</taxon>
        <taxon>Chlorophyta</taxon>
        <taxon>core chlorophytes</taxon>
        <taxon>Chlorophyceae</taxon>
        <taxon>CS clade</taxon>
        <taxon>Chlamydomonadales</taxon>
        <taxon>Chlamydomonadaceae</taxon>
        <taxon>Chlamydomonas</taxon>
    </lineage>
</organism>